<protein>
    <submittedName>
        <fullName evidence="2">Uncharacterized protein</fullName>
    </submittedName>
</protein>
<dbReference type="Proteomes" id="UP000075901">
    <property type="component" value="Unassembled WGS sequence"/>
</dbReference>
<feature type="region of interest" description="Disordered" evidence="1">
    <location>
        <begin position="1"/>
        <end position="25"/>
    </location>
</feature>
<accession>A0A182SXL6</accession>
<dbReference type="VEuPathDB" id="VectorBase:AMAM015472"/>
<dbReference type="InterPro" id="IPR036691">
    <property type="entry name" value="Endo/exonu/phosph_ase_sf"/>
</dbReference>
<feature type="compositionally biased region" description="Basic and acidic residues" evidence="1">
    <location>
        <begin position="81"/>
        <end position="90"/>
    </location>
</feature>
<organism evidence="2 3">
    <name type="scientific">Anopheles maculatus</name>
    <dbReference type="NCBI Taxonomy" id="74869"/>
    <lineage>
        <taxon>Eukaryota</taxon>
        <taxon>Metazoa</taxon>
        <taxon>Ecdysozoa</taxon>
        <taxon>Arthropoda</taxon>
        <taxon>Hexapoda</taxon>
        <taxon>Insecta</taxon>
        <taxon>Pterygota</taxon>
        <taxon>Neoptera</taxon>
        <taxon>Endopterygota</taxon>
        <taxon>Diptera</taxon>
        <taxon>Nematocera</taxon>
        <taxon>Culicoidea</taxon>
        <taxon>Culicidae</taxon>
        <taxon>Anophelinae</taxon>
        <taxon>Anopheles</taxon>
        <taxon>Anopheles maculatus group</taxon>
    </lineage>
</organism>
<keyword evidence="3" id="KW-1185">Reference proteome</keyword>
<feature type="compositionally biased region" description="Polar residues" evidence="1">
    <location>
        <begin position="97"/>
        <end position="130"/>
    </location>
</feature>
<proteinExistence type="predicted"/>
<feature type="region of interest" description="Disordered" evidence="1">
    <location>
        <begin position="81"/>
        <end position="138"/>
    </location>
</feature>
<reference evidence="2" key="2">
    <citation type="submission" date="2020-05" db="UniProtKB">
        <authorList>
            <consortium name="EnsemblMetazoa"/>
        </authorList>
    </citation>
    <scope>IDENTIFICATION</scope>
    <source>
        <strain evidence="2">maculatus3</strain>
    </source>
</reference>
<evidence type="ECO:0000313" key="3">
    <source>
        <dbReference type="Proteomes" id="UP000075901"/>
    </source>
</evidence>
<evidence type="ECO:0000256" key="1">
    <source>
        <dbReference type="SAM" id="MobiDB-lite"/>
    </source>
</evidence>
<feature type="compositionally biased region" description="Basic and acidic residues" evidence="1">
    <location>
        <begin position="1"/>
        <end position="20"/>
    </location>
</feature>
<reference evidence="3" key="1">
    <citation type="submission" date="2013-09" db="EMBL/GenBank/DDBJ databases">
        <title>The Genome Sequence of Anopheles maculatus species B.</title>
        <authorList>
            <consortium name="The Broad Institute Genomics Platform"/>
            <person name="Neafsey D.E."/>
            <person name="Besansky N."/>
            <person name="Howell P."/>
            <person name="Walton C."/>
            <person name="Young S.K."/>
            <person name="Zeng Q."/>
            <person name="Gargeya S."/>
            <person name="Fitzgerald M."/>
            <person name="Haas B."/>
            <person name="Abouelleil A."/>
            <person name="Allen A.W."/>
            <person name="Alvarado L."/>
            <person name="Arachchi H.M."/>
            <person name="Berlin A.M."/>
            <person name="Chapman S.B."/>
            <person name="Gainer-Dewar J."/>
            <person name="Goldberg J."/>
            <person name="Griggs A."/>
            <person name="Gujja S."/>
            <person name="Hansen M."/>
            <person name="Howarth C."/>
            <person name="Imamovic A."/>
            <person name="Ireland A."/>
            <person name="Larimer J."/>
            <person name="McCowan C."/>
            <person name="Murphy C."/>
            <person name="Pearson M."/>
            <person name="Poon T.W."/>
            <person name="Priest M."/>
            <person name="Roberts A."/>
            <person name="Saif S."/>
            <person name="Shea T."/>
            <person name="Sisk P."/>
            <person name="Sykes S."/>
            <person name="Wortman J."/>
            <person name="Nusbaum C."/>
            <person name="Birren B."/>
        </authorList>
    </citation>
    <scope>NUCLEOTIDE SEQUENCE [LARGE SCALE GENOMIC DNA]</scope>
    <source>
        <strain evidence="3">maculatus3</strain>
    </source>
</reference>
<evidence type="ECO:0000313" key="2">
    <source>
        <dbReference type="EnsemblMetazoa" id="AMAM015472-PA"/>
    </source>
</evidence>
<dbReference type="SUPFAM" id="SSF56219">
    <property type="entry name" value="DNase I-like"/>
    <property type="match status" value="1"/>
</dbReference>
<name>A0A182SXL6_9DIPT</name>
<dbReference type="EnsemblMetazoa" id="AMAM015472-RA">
    <property type="protein sequence ID" value="AMAM015472-PA"/>
    <property type="gene ID" value="AMAM015472"/>
</dbReference>
<dbReference type="AlphaFoldDB" id="A0A182SXL6"/>
<sequence>MVPPVRELRSRTGSVDDRARLGTSVEPKVLLNRASMGTRMAPVQESRSEPSEMAQLTKVIEGLQQELACMRLQLQELSERARQERQEARSDLIAPRSQPQHQQQRLAASQPLPQRQQGVQGAPNTASAASEPQGRQPKTRLDAIEITPGQGQTWSDMYRTVRTAPELAHLSSVLGIGRRTTRSRLVMELPAEANSSEIFGSVKDLCDKMVPAISCRLITNQVEVRVNDIDPLALASEVAEALTVLAEDSVSAEAVRLRETWNGKLAARVRVSEKAAKKMVGLRVKINLGRSRAAQDIMLQTARELGVHVVLVSELFRAPRDNPRWVVDEHQTVAIVATGSYPIQHLWGSGTPGLVVATIAGIVFAS</sequence>